<evidence type="ECO:0000313" key="4">
    <source>
        <dbReference type="Proteomes" id="UP000829364"/>
    </source>
</evidence>
<dbReference type="Proteomes" id="UP000829364">
    <property type="component" value="Chromosome 3"/>
</dbReference>
<dbReference type="InterPro" id="IPR051531">
    <property type="entry name" value="N-acetyltransferase"/>
</dbReference>
<dbReference type="InterPro" id="IPR000182">
    <property type="entry name" value="GNAT_dom"/>
</dbReference>
<sequence length="266" mass="28713">MATALDTANPRYSNADAQMVQATITTPRLELRPLSPAHAELLVELNSDPAVTRYVHSGRPLTREEALADHAERLAAAEAVSGLGYWMGFDRATGEAVGWWALTPVLPSPSAAPGPSRTSDGGDGSTERRFEAEEPGSSSASRVAAALVGTTPAEGFRAELGYRLFQRHWRKGLAKEGGRALVRHGFTTGLYVREAYGETMAVNEASRATMAACGLGYRRTFHLSFQVGEGDEVIPGTEEGEVEYAVGRDEWLAWDDAMAIRDEGRM</sequence>
<dbReference type="AlphaFoldDB" id="A0A9Q8QDF9"/>
<proteinExistence type="predicted"/>
<reference evidence="3" key="1">
    <citation type="submission" date="2021-11" db="EMBL/GenBank/DDBJ databases">
        <title>Purpureocillium_takamizusanense_genome.</title>
        <authorList>
            <person name="Nguyen N.-H."/>
        </authorList>
    </citation>
    <scope>NUCLEOTIDE SEQUENCE</scope>
    <source>
        <strain evidence="3">PT3</strain>
    </source>
</reference>
<dbReference type="RefSeq" id="XP_047841444.1">
    <property type="nucleotide sequence ID" value="XM_047985467.1"/>
</dbReference>
<gene>
    <name evidence="3" type="ORF">JDV02_004266</name>
</gene>
<dbReference type="GO" id="GO:0016747">
    <property type="term" value="F:acyltransferase activity, transferring groups other than amino-acyl groups"/>
    <property type="evidence" value="ECO:0007669"/>
    <property type="project" value="InterPro"/>
</dbReference>
<organism evidence="3 4">
    <name type="scientific">Purpureocillium takamizusanense</name>
    <dbReference type="NCBI Taxonomy" id="2060973"/>
    <lineage>
        <taxon>Eukaryota</taxon>
        <taxon>Fungi</taxon>
        <taxon>Dikarya</taxon>
        <taxon>Ascomycota</taxon>
        <taxon>Pezizomycotina</taxon>
        <taxon>Sordariomycetes</taxon>
        <taxon>Hypocreomycetidae</taxon>
        <taxon>Hypocreales</taxon>
        <taxon>Ophiocordycipitaceae</taxon>
        <taxon>Purpureocillium</taxon>
    </lineage>
</organism>
<feature type="domain" description="N-acetyltransferase" evidence="2">
    <location>
        <begin position="28"/>
        <end position="105"/>
    </location>
</feature>
<evidence type="ECO:0000259" key="2">
    <source>
        <dbReference type="Pfam" id="PF13302"/>
    </source>
</evidence>
<dbReference type="PANTHER" id="PTHR43792">
    <property type="entry name" value="GNAT FAMILY, PUTATIVE (AFU_ORTHOLOGUE AFUA_3G00765)-RELATED-RELATED"/>
    <property type="match status" value="1"/>
</dbReference>
<dbReference type="KEGG" id="ptkz:JDV02_004266"/>
<dbReference type="EMBL" id="CP086356">
    <property type="protein sequence ID" value="UNI17963.1"/>
    <property type="molecule type" value="Genomic_DNA"/>
</dbReference>
<dbReference type="InterPro" id="IPR016181">
    <property type="entry name" value="Acyl_CoA_acyltransferase"/>
</dbReference>
<evidence type="ECO:0000256" key="1">
    <source>
        <dbReference type="SAM" id="MobiDB-lite"/>
    </source>
</evidence>
<feature type="domain" description="N-acetyltransferase" evidence="2">
    <location>
        <begin position="147"/>
        <end position="215"/>
    </location>
</feature>
<dbReference type="OrthoDB" id="630895at2759"/>
<feature type="region of interest" description="Disordered" evidence="1">
    <location>
        <begin position="108"/>
        <end position="138"/>
    </location>
</feature>
<dbReference type="GeneID" id="72066221"/>
<evidence type="ECO:0000313" key="3">
    <source>
        <dbReference type="EMBL" id="UNI17963.1"/>
    </source>
</evidence>
<dbReference type="SUPFAM" id="SSF55729">
    <property type="entry name" value="Acyl-CoA N-acyltransferases (Nat)"/>
    <property type="match status" value="1"/>
</dbReference>
<name>A0A9Q8QDF9_9HYPO</name>
<accession>A0A9Q8QDF9</accession>
<dbReference type="PANTHER" id="PTHR43792:SF16">
    <property type="entry name" value="N-ACETYLTRANSFERASE DOMAIN-CONTAINING PROTEIN"/>
    <property type="match status" value="1"/>
</dbReference>
<dbReference type="Pfam" id="PF13302">
    <property type="entry name" value="Acetyltransf_3"/>
    <property type="match status" value="2"/>
</dbReference>
<protein>
    <recommendedName>
        <fullName evidence="2">N-acetyltransferase domain-containing protein</fullName>
    </recommendedName>
</protein>
<dbReference type="Gene3D" id="3.40.630.30">
    <property type="match status" value="1"/>
</dbReference>
<keyword evidence="4" id="KW-1185">Reference proteome</keyword>